<dbReference type="AlphaFoldDB" id="A0A660CB90"/>
<dbReference type="GO" id="GO:0015833">
    <property type="term" value="P:peptide transport"/>
    <property type="evidence" value="ECO:0007669"/>
    <property type="project" value="TreeGrafter"/>
</dbReference>
<feature type="region of interest" description="Disordered" evidence="1">
    <location>
        <begin position="467"/>
        <end position="557"/>
    </location>
</feature>
<dbReference type="Gene3D" id="3.90.76.10">
    <property type="entry name" value="Dipeptide-binding Protein, Domain 1"/>
    <property type="match status" value="1"/>
</dbReference>
<name>A0A660CB90_9PSEU</name>
<evidence type="ECO:0000256" key="2">
    <source>
        <dbReference type="SAM" id="SignalP"/>
    </source>
</evidence>
<dbReference type="Gene3D" id="3.10.105.10">
    <property type="entry name" value="Dipeptide-binding Protein, Domain 3"/>
    <property type="match status" value="1"/>
</dbReference>
<dbReference type="InterPro" id="IPR039424">
    <property type="entry name" value="SBP_5"/>
</dbReference>
<proteinExistence type="predicted"/>
<dbReference type="Pfam" id="PF00496">
    <property type="entry name" value="SBP_bac_5"/>
    <property type="match status" value="1"/>
</dbReference>
<evidence type="ECO:0000259" key="3">
    <source>
        <dbReference type="Pfam" id="PF00496"/>
    </source>
</evidence>
<gene>
    <name evidence="4" type="ORF">JD82_02422</name>
</gene>
<dbReference type="SUPFAM" id="SSF53850">
    <property type="entry name" value="Periplasmic binding protein-like II"/>
    <property type="match status" value="1"/>
</dbReference>
<dbReference type="GO" id="GO:1904680">
    <property type="term" value="F:peptide transmembrane transporter activity"/>
    <property type="evidence" value="ECO:0007669"/>
    <property type="project" value="TreeGrafter"/>
</dbReference>
<dbReference type="Gene3D" id="3.40.190.10">
    <property type="entry name" value="Periplasmic binding protein-like II"/>
    <property type="match status" value="1"/>
</dbReference>
<dbReference type="PANTHER" id="PTHR30290">
    <property type="entry name" value="PERIPLASMIC BINDING COMPONENT OF ABC TRANSPORTER"/>
    <property type="match status" value="1"/>
</dbReference>
<evidence type="ECO:0000313" key="4">
    <source>
        <dbReference type="EMBL" id="TWH20576.1"/>
    </source>
</evidence>
<organism evidence="4 5">
    <name type="scientific">Prauserella rugosa</name>
    <dbReference type="NCBI Taxonomy" id="43354"/>
    <lineage>
        <taxon>Bacteria</taxon>
        <taxon>Bacillati</taxon>
        <taxon>Actinomycetota</taxon>
        <taxon>Actinomycetes</taxon>
        <taxon>Pseudonocardiales</taxon>
        <taxon>Pseudonocardiaceae</taxon>
        <taxon>Prauserella</taxon>
    </lineage>
</organism>
<dbReference type="InterPro" id="IPR000914">
    <property type="entry name" value="SBP_5_dom"/>
</dbReference>
<comment type="caution">
    <text evidence="4">The sequence shown here is derived from an EMBL/GenBank/DDBJ whole genome shotgun (WGS) entry which is preliminary data.</text>
</comment>
<protein>
    <submittedName>
        <fullName evidence="4">ABC-type transport system substrate-binding protein</fullName>
    </submittedName>
</protein>
<feature type="chain" id="PRO_5024962379" evidence="2">
    <location>
        <begin position="28"/>
        <end position="640"/>
    </location>
</feature>
<dbReference type="PROSITE" id="PS51257">
    <property type="entry name" value="PROKAR_LIPOPROTEIN"/>
    <property type="match status" value="1"/>
</dbReference>
<dbReference type="EMBL" id="VLJV01000001">
    <property type="protein sequence ID" value="TWH20576.1"/>
    <property type="molecule type" value="Genomic_DNA"/>
</dbReference>
<evidence type="ECO:0000313" key="5">
    <source>
        <dbReference type="Proteomes" id="UP000317303"/>
    </source>
</evidence>
<feature type="domain" description="Solute-binding protein family 5" evidence="3">
    <location>
        <begin position="104"/>
        <end position="428"/>
    </location>
</feature>
<feature type="compositionally biased region" description="Acidic residues" evidence="1">
    <location>
        <begin position="491"/>
        <end position="500"/>
    </location>
</feature>
<dbReference type="CDD" id="cd08501">
    <property type="entry name" value="PBP2_Lpqw"/>
    <property type="match status" value="1"/>
</dbReference>
<reference evidence="4 5" key="1">
    <citation type="submission" date="2019-07" db="EMBL/GenBank/DDBJ databases">
        <title>R&amp;d 2014.</title>
        <authorList>
            <person name="Klenk H.-P."/>
        </authorList>
    </citation>
    <scope>NUCLEOTIDE SEQUENCE [LARGE SCALE GENOMIC DNA]</scope>
    <source>
        <strain evidence="4 5">DSM 43194</strain>
    </source>
</reference>
<feature type="region of interest" description="Disordered" evidence="1">
    <location>
        <begin position="618"/>
        <end position="640"/>
    </location>
</feature>
<feature type="compositionally biased region" description="Acidic residues" evidence="1">
    <location>
        <begin position="532"/>
        <end position="541"/>
    </location>
</feature>
<keyword evidence="5" id="KW-1185">Reference proteome</keyword>
<keyword evidence="2" id="KW-0732">Signal</keyword>
<evidence type="ECO:0000256" key="1">
    <source>
        <dbReference type="SAM" id="MobiDB-lite"/>
    </source>
</evidence>
<sequence>MRAIGGGRLGPRACALVFALVATLATACTNMPPPPVVSSPVAVTSKPAAEEQSQIAVGVDSIGGGYNPHNLADQSTTTSALASMLLPSVFRPGADGRLTLDESLMTSAEVVAHDPFTVSYEIRPEASWSDGAPIAVEDFVYLYEAMRSEPGVVGAAGYRLISEIRPADGGKRVDVEFSQPYPGWRTLFDHLLPAHLLKDAPGGWQNALNDSFPAYGGPFAITSVDSARGEMVLERNERYWEKPATVDKVVLRRTDPDGLVNALRTGTDQLAVLRTDQSGMERLRGLRGDVELSESPRPYVVSTLLRPVGELADDQVREAVGALLDRDALIKAGAEGGPSASHRASAQVRAPSDEDYSATIPRGAPRHPQPKRAAQLLREAGFEREAGTWTRDGRPLSLALASPGEQEPYASVAEELSRQLVDAGIEVRDVEPESARELYNHYLAPGDSGADAMPVDIAVVPQPVSADPASTLASSFGCAPAGDPASGVAGDGDEGTDGDSGESAPPTSTSREPDREGGGEADQGAESTEGAENTEDAESAESTESAEGNDSESEELRSANVAGYCDPSLQPFIEDALTGATPLSDALATAEPSLWHAGVTIPLFQPVDTVAVSTGVEGVRTSEHPTDPFRSAVDWTRRSG</sequence>
<feature type="signal peptide" evidence="2">
    <location>
        <begin position="1"/>
        <end position="27"/>
    </location>
</feature>
<feature type="region of interest" description="Disordered" evidence="1">
    <location>
        <begin position="333"/>
        <end position="371"/>
    </location>
</feature>
<accession>A0A660CB90</accession>
<dbReference type="Proteomes" id="UP000317303">
    <property type="component" value="Unassembled WGS sequence"/>
</dbReference>
<dbReference type="PANTHER" id="PTHR30290:SF65">
    <property type="entry name" value="MONOACYL PHOSPHATIDYLINOSITOL TETRAMANNOSIDE-BINDING PROTEIN LPQW-RELATED"/>
    <property type="match status" value="1"/>
</dbReference>